<dbReference type="InterPro" id="IPR058679">
    <property type="entry name" value="RlmG_N"/>
</dbReference>
<dbReference type="Pfam" id="PF05175">
    <property type="entry name" value="MTS"/>
    <property type="match status" value="1"/>
</dbReference>
<dbReference type="Pfam" id="PF26049">
    <property type="entry name" value="RLMG_N"/>
    <property type="match status" value="1"/>
</dbReference>
<evidence type="ECO:0000256" key="4">
    <source>
        <dbReference type="ARBA" id="ARBA00022679"/>
    </source>
</evidence>
<dbReference type="CDD" id="cd02440">
    <property type="entry name" value="AdoMet_MTases"/>
    <property type="match status" value="1"/>
</dbReference>
<evidence type="ECO:0000259" key="8">
    <source>
        <dbReference type="Pfam" id="PF26049"/>
    </source>
</evidence>
<dbReference type="PROSITE" id="PS00092">
    <property type="entry name" value="N6_MTASE"/>
    <property type="match status" value="1"/>
</dbReference>
<keyword evidence="10" id="KW-1185">Reference proteome</keyword>
<comment type="caution">
    <text evidence="9">The sequence shown here is derived from an EMBL/GenBank/DDBJ whole genome shotgun (WGS) entry which is preliminary data.</text>
</comment>
<dbReference type="Proteomes" id="UP000568664">
    <property type="component" value="Unassembled WGS sequence"/>
</dbReference>
<evidence type="ECO:0000256" key="2">
    <source>
        <dbReference type="ARBA" id="ARBA00022552"/>
    </source>
</evidence>
<evidence type="ECO:0000313" key="9">
    <source>
        <dbReference type="EMBL" id="NMP32182.1"/>
    </source>
</evidence>
<protein>
    <recommendedName>
        <fullName evidence="6">Ribosomal RNA large subunit methyltransferase G</fullName>
        <ecNumber evidence="6">2.1.1.174</ecNumber>
    </recommendedName>
    <alternativeName>
        <fullName evidence="6">23S rRNA m2G1835 methyltransferase</fullName>
    </alternativeName>
    <alternativeName>
        <fullName evidence="6">rRNA (guanine-N(2)-)-methyltransferase RlmG</fullName>
    </alternativeName>
</protein>
<evidence type="ECO:0000313" key="10">
    <source>
        <dbReference type="Proteomes" id="UP000568664"/>
    </source>
</evidence>
<dbReference type="EC" id="2.1.1.174" evidence="6"/>
<comment type="function">
    <text evidence="6">Specifically methylates the guanine in position 1835 (m2G1835) of 23S rRNA.</text>
</comment>
<dbReference type="InterPro" id="IPR029063">
    <property type="entry name" value="SAM-dependent_MTases_sf"/>
</dbReference>
<keyword evidence="3 6" id="KW-0489">Methyltransferase</keyword>
<organism evidence="9 10">
    <name type="scientific">Thalassotalea algicola</name>
    <dbReference type="NCBI Taxonomy" id="2716224"/>
    <lineage>
        <taxon>Bacteria</taxon>
        <taxon>Pseudomonadati</taxon>
        <taxon>Pseudomonadota</taxon>
        <taxon>Gammaproteobacteria</taxon>
        <taxon>Alteromonadales</taxon>
        <taxon>Colwelliaceae</taxon>
        <taxon>Thalassotalea</taxon>
    </lineage>
</organism>
<dbReference type="RefSeq" id="WP_169075495.1">
    <property type="nucleotide sequence ID" value="NZ_JABBXH010000003.1"/>
</dbReference>
<dbReference type="InterPro" id="IPR002052">
    <property type="entry name" value="DNA_methylase_N6_adenine_CS"/>
</dbReference>
<sequence length="379" mass="42377">MLSPFIVQDKPIHLDRFPIAQVNRSLQAWDATDEYLLSYCQEQEYLVGKKNILIVNDSFGAIACNLTKHKIYCVSDSYLSHQGCRYNIEQNNLADDTISYLDSLSELPESINLILYRIPKSRALLSHQLAQIAGQYGETTKFIAGARAKDIHSSTLKVFEHFLGETQTSLAVKKSRLVFSLLSKPAQQTLTSNISWPLERTKFNISNHAGVFSRESLDIGARFFLQHLPKVKPEQTVIDLGCGNGVIGLSVLANQAGANLIFKDESYMAIASTHDNISENLPNLLAQCRFEADDCLTNETNSSADLILCNPPFHQQHATTDHIAWQMFNDSKRVLKSGGELRIIGNRQLGYHIKLKRIFGNCTTIASNKKFVVLSSIKS</sequence>
<gene>
    <name evidence="6" type="primary">rlmG</name>
    <name evidence="9" type="ORF">HII17_11430</name>
</gene>
<dbReference type="InterPro" id="IPR007848">
    <property type="entry name" value="Small_mtfrase_dom"/>
</dbReference>
<comment type="subcellular location">
    <subcellularLocation>
        <location evidence="6">Cytoplasm</location>
    </subcellularLocation>
</comment>
<dbReference type="PIRSF" id="PIRSF037565">
    <property type="entry name" value="RRNA_m2G_Mtase_RsmD_prd"/>
    <property type="match status" value="1"/>
</dbReference>
<accession>A0A7Y0LD85</accession>
<dbReference type="GO" id="GO:0005737">
    <property type="term" value="C:cytoplasm"/>
    <property type="evidence" value="ECO:0007669"/>
    <property type="project" value="UniProtKB-SubCell"/>
</dbReference>
<dbReference type="InterPro" id="IPR046977">
    <property type="entry name" value="RsmC/RlmG"/>
</dbReference>
<keyword evidence="5 6" id="KW-0949">S-adenosyl-L-methionine</keyword>
<dbReference type="HAMAP" id="MF_01859">
    <property type="entry name" value="23SrRNA_methyltr_G"/>
    <property type="match status" value="1"/>
</dbReference>
<dbReference type="SUPFAM" id="SSF53335">
    <property type="entry name" value="S-adenosyl-L-methionine-dependent methyltransferases"/>
    <property type="match status" value="1"/>
</dbReference>
<dbReference type="AlphaFoldDB" id="A0A7Y0LD85"/>
<evidence type="ECO:0000256" key="1">
    <source>
        <dbReference type="ARBA" id="ARBA00022490"/>
    </source>
</evidence>
<dbReference type="GO" id="GO:0052916">
    <property type="term" value="F:23S rRNA (guanine(1835)-N(2))-methyltransferase activity"/>
    <property type="evidence" value="ECO:0007669"/>
    <property type="project" value="UniProtKB-EC"/>
</dbReference>
<dbReference type="Gene3D" id="3.40.50.150">
    <property type="entry name" value="Vaccinia Virus protein VP39"/>
    <property type="match status" value="2"/>
</dbReference>
<evidence type="ECO:0000256" key="5">
    <source>
        <dbReference type="ARBA" id="ARBA00022691"/>
    </source>
</evidence>
<evidence type="ECO:0000256" key="6">
    <source>
        <dbReference type="HAMAP-Rule" id="MF_01859"/>
    </source>
</evidence>
<keyword evidence="2 6" id="KW-0698">rRNA processing</keyword>
<dbReference type="PANTHER" id="PTHR47816">
    <property type="entry name" value="RIBOSOMAL RNA SMALL SUBUNIT METHYLTRANSFERASE C"/>
    <property type="match status" value="1"/>
</dbReference>
<feature type="domain" description="Methyltransferase small" evidence="7">
    <location>
        <begin position="203"/>
        <end position="374"/>
    </location>
</feature>
<dbReference type="InterPro" id="IPR017237">
    <property type="entry name" value="RLMG"/>
</dbReference>
<evidence type="ECO:0000256" key="3">
    <source>
        <dbReference type="ARBA" id="ARBA00022603"/>
    </source>
</evidence>
<dbReference type="EMBL" id="JABBXH010000003">
    <property type="protein sequence ID" value="NMP32182.1"/>
    <property type="molecule type" value="Genomic_DNA"/>
</dbReference>
<feature type="domain" description="RlmG N-terminal" evidence="8">
    <location>
        <begin position="6"/>
        <end position="180"/>
    </location>
</feature>
<name>A0A7Y0LD85_9GAMM</name>
<dbReference type="PANTHER" id="PTHR47816:SF5">
    <property type="entry name" value="RIBOSOMAL RNA LARGE SUBUNIT METHYLTRANSFERASE G"/>
    <property type="match status" value="1"/>
</dbReference>
<keyword evidence="1 6" id="KW-0963">Cytoplasm</keyword>
<keyword evidence="4 6" id="KW-0808">Transferase</keyword>
<proteinExistence type="inferred from homology"/>
<comment type="similarity">
    <text evidence="6">Belongs to the methyltransferase superfamily. RlmG family.</text>
</comment>
<comment type="catalytic activity">
    <reaction evidence="6">
        <text>guanosine(1835) in 23S rRNA + S-adenosyl-L-methionine = N(2)-methylguanosine(1835) in 23S rRNA + S-adenosyl-L-homocysteine + H(+)</text>
        <dbReference type="Rhea" id="RHEA:42744"/>
        <dbReference type="Rhea" id="RHEA-COMP:10217"/>
        <dbReference type="Rhea" id="RHEA-COMP:10218"/>
        <dbReference type="ChEBI" id="CHEBI:15378"/>
        <dbReference type="ChEBI" id="CHEBI:57856"/>
        <dbReference type="ChEBI" id="CHEBI:59789"/>
        <dbReference type="ChEBI" id="CHEBI:74269"/>
        <dbReference type="ChEBI" id="CHEBI:74481"/>
        <dbReference type="EC" id="2.1.1.174"/>
    </reaction>
</comment>
<evidence type="ECO:0000259" key="7">
    <source>
        <dbReference type="Pfam" id="PF05175"/>
    </source>
</evidence>
<reference evidence="9 10" key="1">
    <citation type="submission" date="2020-04" db="EMBL/GenBank/DDBJ databases">
        <title>Thalassotalea sp. M1531, isolated from the surface of marine red alga.</title>
        <authorList>
            <person name="Pang L."/>
            <person name="Lu D.-C."/>
        </authorList>
    </citation>
    <scope>NUCLEOTIDE SEQUENCE [LARGE SCALE GENOMIC DNA]</scope>
    <source>
        <strain evidence="9 10">M1531</strain>
    </source>
</reference>
<dbReference type="GO" id="GO:0003676">
    <property type="term" value="F:nucleic acid binding"/>
    <property type="evidence" value="ECO:0007669"/>
    <property type="project" value="InterPro"/>
</dbReference>